<dbReference type="RefSeq" id="WP_255852495.1">
    <property type="nucleotide sequence ID" value="NZ_CP073347.1"/>
</dbReference>
<evidence type="ECO:0000256" key="2">
    <source>
        <dbReference type="SAM" id="Phobius"/>
    </source>
</evidence>
<comment type="cofactor">
    <cofactor evidence="1">
        <name>Mg(2+)</name>
        <dbReference type="ChEBI" id="CHEBI:18420"/>
    </cofactor>
</comment>
<keyword evidence="5" id="KW-1185">Reference proteome</keyword>
<dbReference type="InterPro" id="IPR026037">
    <property type="entry name" value="PgpA"/>
</dbReference>
<protein>
    <recommendedName>
        <fullName evidence="1">Phosphatidylglycerophosphatase A</fullName>
        <ecNumber evidence="1">3.1.3.27</ecNumber>
    </recommendedName>
    <alternativeName>
        <fullName evidence="1">Phosphatidylglycerolphosphate phosphatase A</fullName>
    </alternativeName>
</protein>
<keyword evidence="1" id="KW-1003">Cell membrane</keyword>
<keyword evidence="1 4" id="KW-0378">Hydrolase</keyword>
<dbReference type="EMBL" id="CP073347">
    <property type="protein sequence ID" value="UTW10456.1"/>
    <property type="molecule type" value="Genomic_DNA"/>
</dbReference>
<keyword evidence="1" id="KW-0997">Cell inner membrane</keyword>
<keyword evidence="1" id="KW-0443">Lipid metabolism</keyword>
<name>A0ABY5HDP2_9GAMM</name>
<dbReference type="PANTHER" id="PTHR36305:SF1">
    <property type="entry name" value="PHOSPHATIDYLGLYCEROPHOSPHATASE A"/>
    <property type="match status" value="1"/>
</dbReference>
<feature type="transmembrane region" description="Helical" evidence="2">
    <location>
        <begin position="129"/>
        <end position="154"/>
    </location>
</feature>
<comment type="pathway">
    <text evidence="1">Phospholipid metabolism; phosphatidylglycerol biosynthesis; phosphatidylglycerol from CDP-diacylglycerol: step 2/2.</text>
</comment>
<keyword evidence="1" id="KW-0442">Lipid degradation</keyword>
<keyword evidence="2" id="KW-1133">Transmembrane helix</keyword>
<reference evidence="4" key="1">
    <citation type="submission" date="2021-04" db="EMBL/GenBank/DDBJ databases">
        <title>Oceanospirillales bacteria with DddD are important DMSP degraders in coastal seawater.</title>
        <authorList>
            <person name="Liu J."/>
        </authorList>
    </citation>
    <scope>NUCLEOTIDE SEQUENCE</scope>
    <source>
        <strain evidence="4">D13-1</strain>
    </source>
</reference>
<gene>
    <name evidence="4" type="ORF">KDW95_14245</name>
</gene>
<dbReference type="InterPro" id="IPR036681">
    <property type="entry name" value="PgpA-like_sf"/>
</dbReference>
<evidence type="ECO:0000256" key="1">
    <source>
        <dbReference type="PIRNR" id="PIRNR006162"/>
    </source>
</evidence>
<feature type="transmembrane region" description="Helical" evidence="2">
    <location>
        <begin position="86"/>
        <end position="109"/>
    </location>
</feature>
<keyword evidence="1" id="KW-1208">Phospholipid metabolism</keyword>
<keyword evidence="1" id="KW-0460">Magnesium</keyword>
<dbReference type="PIRSF" id="PIRSF006162">
    <property type="entry name" value="PgpA"/>
    <property type="match status" value="1"/>
</dbReference>
<keyword evidence="1 2" id="KW-0812">Transmembrane</keyword>
<sequence>MQRLAVWRNPVHFLAFGFGSGLAPRAPGTFGTLAAIPLYLLMTQLPLWGYVLVLLVSAGAGVYLCGRTARDMGVHDHPGIVWDEFVGFWITMLLVPAHWYWILTGFVLFRLFDIWKPWPIRVVDQRVEGGFGIMLDDVLAGIYALLVLQLLVYLF</sequence>
<dbReference type="CDD" id="cd06971">
    <property type="entry name" value="PgpA"/>
    <property type="match status" value="1"/>
</dbReference>
<dbReference type="InterPro" id="IPR007686">
    <property type="entry name" value="YutG/PgpA"/>
</dbReference>
<comment type="function">
    <text evidence="1">Lipid phosphatase which dephosphorylates phosphatidylglycerophosphate (PGP) to phosphatidylglycerol (PG).</text>
</comment>
<proteinExistence type="predicted"/>
<accession>A0ABY5HDP2</accession>
<dbReference type="SUPFAM" id="SSF101307">
    <property type="entry name" value="YutG-like"/>
    <property type="match status" value="1"/>
</dbReference>
<dbReference type="EC" id="3.1.3.27" evidence="1"/>
<evidence type="ECO:0000313" key="4">
    <source>
        <dbReference type="EMBL" id="UTW10456.1"/>
    </source>
</evidence>
<evidence type="ECO:0000259" key="3">
    <source>
        <dbReference type="Pfam" id="PF04608"/>
    </source>
</evidence>
<evidence type="ECO:0000313" key="5">
    <source>
        <dbReference type="Proteomes" id="UP001058461"/>
    </source>
</evidence>
<comment type="subcellular location">
    <subcellularLocation>
        <location evidence="1">Cell inner membrane</location>
        <topology evidence="1">Multi-pass membrane protein</topology>
    </subcellularLocation>
</comment>
<dbReference type="PANTHER" id="PTHR36305">
    <property type="entry name" value="PHOSPHATIDYLGLYCEROPHOSPHATASE A"/>
    <property type="match status" value="1"/>
</dbReference>
<comment type="catalytic activity">
    <reaction evidence="1">
        <text>a 1,2-diacyl-sn-glycero-3-phospho-(1'-sn-glycero-3'-phosphate) + H2O = a 1,2-diacyl-sn-glycero-3-phospho-(1'-sn-glycerol) + phosphate</text>
        <dbReference type="Rhea" id="RHEA:33751"/>
        <dbReference type="ChEBI" id="CHEBI:15377"/>
        <dbReference type="ChEBI" id="CHEBI:43474"/>
        <dbReference type="ChEBI" id="CHEBI:60110"/>
        <dbReference type="ChEBI" id="CHEBI:64716"/>
        <dbReference type="EC" id="3.1.3.27"/>
    </reaction>
</comment>
<feature type="domain" description="YutG/PgpA" evidence="3">
    <location>
        <begin position="14"/>
        <end position="151"/>
    </location>
</feature>
<keyword evidence="1" id="KW-0595">Phospholipid degradation</keyword>
<organism evidence="4 5">
    <name type="scientific">Marinobacterium rhizophilum</name>
    <dbReference type="NCBI Taxonomy" id="420402"/>
    <lineage>
        <taxon>Bacteria</taxon>
        <taxon>Pseudomonadati</taxon>
        <taxon>Pseudomonadota</taxon>
        <taxon>Gammaproteobacteria</taxon>
        <taxon>Oceanospirillales</taxon>
        <taxon>Oceanospirillaceae</taxon>
        <taxon>Marinobacterium</taxon>
    </lineage>
</organism>
<keyword evidence="1 2" id="KW-0472">Membrane</keyword>
<dbReference type="Pfam" id="PF04608">
    <property type="entry name" value="PgpA"/>
    <property type="match status" value="1"/>
</dbReference>
<dbReference type="GO" id="GO:0008962">
    <property type="term" value="F:phosphatidylglycerophosphatase activity"/>
    <property type="evidence" value="ECO:0007669"/>
    <property type="project" value="UniProtKB-EC"/>
</dbReference>
<keyword evidence="1" id="KW-0479">Metal-binding</keyword>
<feature type="transmembrane region" description="Helical" evidence="2">
    <location>
        <begin position="47"/>
        <end position="65"/>
    </location>
</feature>
<dbReference type="Proteomes" id="UP001058461">
    <property type="component" value="Chromosome"/>
</dbReference>